<reference evidence="2" key="1">
    <citation type="submission" date="2018-12" db="EMBL/GenBank/DDBJ databases">
        <title>Complete genome sequences of twenty non-typhoidal Salmonella isolates from Rwanda.</title>
        <authorList>
            <person name="Byukusenge M."/>
            <person name="Li L."/>
            <person name="Subhashinie K."/>
            <person name="Nzayirambaho M."/>
            <person name="Kuchipudi S.V."/>
            <person name="Jayarao B.M."/>
        </authorList>
    </citation>
    <scope>NUCLEOTIDE SEQUENCE</scope>
    <source>
        <strain evidence="1">RSE21</strain>
        <strain evidence="2">RSE40</strain>
    </source>
</reference>
<protein>
    <submittedName>
        <fullName evidence="2">Uncharacterized protein</fullName>
    </submittedName>
</protein>
<dbReference type="EMBL" id="CP034698">
    <property type="protein sequence ID" value="AZT40828.1"/>
    <property type="molecule type" value="Genomic_DNA"/>
</dbReference>
<organism evidence="2">
    <name type="scientific">Salmonella enterica subsp. enterica serovar Karamoja</name>
    <dbReference type="NCBI Taxonomy" id="2500153"/>
    <lineage>
        <taxon>Bacteria</taxon>
        <taxon>Pseudomonadati</taxon>
        <taxon>Pseudomonadota</taxon>
        <taxon>Gammaproteobacteria</taxon>
        <taxon>Enterobacterales</taxon>
        <taxon>Enterobacteriaceae</taxon>
        <taxon>Salmonella</taxon>
    </lineage>
</organism>
<name>A0A3T0C817_SALET</name>
<dbReference type="EMBL" id="CP034709">
    <property type="protein sequence ID" value="AZT36361.1"/>
    <property type="molecule type" value="Genomic_DNA"/>
</dbReference>
<gene>
    <name evidence="2" type="ORF">EL007_05680</name>
    <name evidence="1" type="ORF">ELZ88_05670</name>
</gene>
<evidence type="ECO:0000313" key="2">
    <source>
        <dbReference type="EMBL" id="AZT40828.1"/>
    </source>
</evidence>
<accession>A0A3T0C817</accession>
<evidence type="ECO:0000313" key="1">
    <source>
        <dbReference type="EMBL" id="AZT36361.1"/>
    </source>
</evidence>
<sequence>MRFSEAFGVEGRQVALDFLDIPLHTDLRFFLDPTSIKVLKSQWGQDLVYALQDYFTEIMASIKNNNFKKAAYLLSSLRETNAFHLGYSTKESSGTALGEKTAEDILDSLKSSQAAKSGILTDLEDTALTIPGIGSDRISDSVCNILKGFFIEYTKDICIFYGIETKEVSEVKTWDKVSSKWHKNRFHLPVYEGEEIILIPKILAREEIIYSHRDLYRRHIIPEMKKELISSGSALVKVLKGERIVTTTSIIDEYGQTKGFIESQLVKYPNTLKEYKKELEINPPNPLAHSDFDKDEDPVILPIKDLMKDIDLSIKNNDFSNYTKAYKKILISIFYPSLFYPKLISEDEQCCLFSLINEAKKGFFFDFSVYNIISELIVVNVIDPQHKLNEEHIYTTLRKVEECNSKIGLIFCENSAEEKYLDRVKEISKDQGLYIFLISRNNLMEMIKEFSIIGEQTFDVLRSMFKTYPGKV</sequence>
<proteinExistence type="predicted"/>
<dbReference type="RefSeq" id="WP_016242324.1">
    <property type="nucleotide sequence ID" value="NZ_CP034698.1"/>
</dbReference>
<dbReference type="AlphaFoldDB" id="A0A3T0C817"/>